<keyword evidence="2" id="KW-1133">Transmembrane helix</keyword>
<sequence>MSDELKMQEINQEEEQSVTKQYKNTGGKPQVKYFDESNLIERIKKLEVMNVVTISLLVIVLIINLISVFIMFTPLYNFIYAALSLCKNELIAF</sequence>
<reference evidence="3 4" key="1">
    <citation type="submission" date="2019-03" db="EMBL/GenBank/DDBJ databases">
        <title>Subsurface microbial communities from deep shales in Ohio and West Virginia, USA.</title>
        <authorList>
            <person name="Wrighton K."/>
        </authorList>
    </citation>
    <scope>NUCLEOTIDE SEQUENCE [LARGE SCALE GENOMIC DNA]</scope>
    <source>
        <strain evidence="3 4">MSL 6dP</strain>
    </source>
</reference>
<dbReference type="AlphaFoldDB" id="A0A4R8GC38"/>
<comment type="caution">
    <text evidence="3">The sequence shown here is derived from an EMBL/GenBank/DDBJ whole genome shotgun (WGS) entry which is preliminary data.</text>
</comment>
<gene>
    <name evidence="3" type="ORF">C7959_1741</name>
</gene>
<feature type="region of interest" description="Disordered" evidence="1">
    <location>
        <begin position="1"/>
        <end position="24"/>
    </location>
</feature>
<name>A0A4R8GC38_9FIRM</name>
<evidence type="ECO:0000256" key="1">
    <source>
        <dbReference type="SAM" id="MobiDB-lite"/>
    </source>
</evidence>
<keyword evidence="2" id="KW-0812">Transmembrane</keyword>
<evidence type="ECO:0000256" key="2">
    <source>
        <dbReference type="SAM" id="Phobius"/>
    </source>
</evidence>
<organism evidence="3 4">
    <name type="scientific">Orenia marismortui</name>
    <dbReference type="NCBI Taxonomy" id="46469"/>
    <lineage>
        <taxon>Bacteria</taxon>
        <taxon>Bacillati</taxon>
        <taxon>Bacillota</taxon>
        <taxon>Clostridia</taxon>
        <taxon>Halanaerobiales</taxon>
        <taxon>Halobacteroidaceae</taxon>
        <taxon>Orenia</taxon>
    </lineage>
</organism>
<dbReference type="Proteomes" id="UP000295832">
    <property type="component" value="Unassembled WGS sequence"/>
</dbReference>
<protein>
    <submittedName>
        <fullName evidence="3">Uncharacterized protein</fullName>
    </submittedName>
</protein>
<evidence type="ECO:0000313" key="3">
    <source>
        <dbReference type="EMBL" id="TDX42952.1"/>
    </source>
</evidence>
<proteinExistence type="predicted"/>
<dbReference type="RefSeq" id="WP_134119300.1">
    <property type="nucleotide sequence ID" value="NZ_SOEG01000074.1"/>
</dbReference>
<evidence type="ECO:0000313" key="4">
    <source>
        <dbReference type="Proteomes" id="UP000295832"/>
    </source>
</evidence>
<keyword evidence="2" id="KW-0472">Membrane</keyword>
<keyword evidence="4" id="KW-1185">Reference proteome</keyword>
<accession>A0A4R8GC38</accession>
<dbReference type="EMBL" id="SOEG01000074">
    <property type="protein sequence ID" value="TDX42952.1"/>
    <property type="molecule type" value="Genomic_DNA"/>
</dbReference>
<feature type="transmembrane region" description="Helical" evidence="2">
    <location>
        <begin position="48"/>
        <end position="72"/>
    </location>
</feature>